<dbReference type="Gene3D" id="3.50.50.60">
    <property type="entry name" value="FAD/NAD(P)-binding domain"/>
    <property type="match status" value="2"/>
</dbReference>
<evidence type="ECO:0000313" key="3">
    <source>
        <dbReference type="Proteomes" id="UP000753961"/>
    </source>
</evidence>
<keyword evidence="3" id="KW-1185">Reference proteome</keyword>
<dbReference type="InterPro" id="IPR006076">
    <property type="entry name" value="FAD-dep_OxRdtase"/>
</dbReference>
<dbReference type="Proteomes" id="UP000753961">
    <property type="component" value="Unassembled WGS sequence"/>
</dbReference>
<dbReference type="EMBL" id="JAHVHU010000004">
    <property type="protein sequence ID" value="MBY5957345.1"/>
    <property type="molecule type" value="Genomic_DNA"/>
</dbReference>
<accession>A0A953L859</accession>
<sequence>MNTISRKNKSVIVIGGGVNGLCVAYYLRKNGFEITLIDRGDITNNCSFGNMGFLSPSHFTPLASPGVISEGLKHLLSKTSPFYIKPRLNYSFMRWMLKFYKNSSYKVVDRNAPALSELLLLSRRLMNEIAEDIGDSFMMEEIGCMMMCHSKKTFDGEARVAEASKKFNLNVEILERDELQAHEPNVELDIHGAILFKDDAHIHPGKFMLAMKNYLINAGVNYQLNTTVKDFEKSVDKVTQVITDQGTFSADEIVITPGSWMPELAKKLKTKILMEGGKGYSYTYDDVKNNIKYPAILVDDRCAITPWKQSLRIGGTMEFSGLNEKVSANRMKGIYHSIKKYYPGLDIDLPPADQIWVGLRPVTPDGLPYIGRPQKWENVAFGGGHAMLGMSAGAATGLILSNIVSEQKLPMNIDHFSINRFAKTTI</sequence>
<dbReference type="PANTHER" id="PTHR13847">
    <property type="entry name" value="SARCOSINE DEHYDROGENASE-RELATED"/>
    <property type="match status" value="1"/>
</dbReference>
<organism evidence="2 3">
    <name type="scientific">Membranihabitans marinus</name>
    <dbReference type="NCBI Taxonomy" id="1227546"/>
    <lineage>
        <taxon>Bacteria</taxon>
        <taxon>Pseudomonadati</taxon>
        <taxon>Bacteroidota</taxon>
        <taxon>Saprospiria</taxon>
        <taxon>Saprospirales</taxon>
        <taxon>Saprospiraceae</taxon>
        <taxon>Membranihabitans</taxon>
    </lineage>
</organism>
<proteinExistence type="predicted"/>
<dbReference type="InterPro" id="IPR036188">
    <property type="entry name" value="FAD/NAD-bd_sf"/>
</dbReference>
<dbReference type="RefSeq" id="WP_222578864.1">
    <property type="nucleotide sequence ID" value="NZ_JAHVHU010000004.1"/>
</dbReference>
<dbReference type="Gene3D" id="3.30.9.10">
    <property type="entry name" value="D-Amino Acid Oxidase, subunit A, domain 2"/>
    <property type="match status" value="1"/>
</dbReference>
<comment type="caution">
    <text evidence="2">The sequence shown here is derived from an EMBL/GenBank/DDBJ whole genome shotgun (WGS) entry which is preliminary data.</text>
</comment>
<dbReference type="AlphaFoldDB" id="A0A953L859"/>
<reference evidence="2" key="1">
    <citation type="submission" date="2021-06" db="EMBL/GenBank/DDBJ databases">
        <title>44 bacteria genomes isolated from Dapeng, Shenzhen.</title>
        <authorList>
            <person name="Zheng W."/>
            <person name="Yu S."/>
            <person name="Huang Y."/>
        </authorList>
    </citation>
    <scope>NUCLEOTIDE SEQUENCE</scope>
    <source>
        <strain evidence="2">DP5N28-2</strain>
    </source>
</reference>
<dbReference type="Pfam" id="PF01266">
    <property type="entry name" value="DAO"/>
    <property type="match status" value="1"/>
</dbReference>
<dbReference type="GO" id="GO:0005737">
    <property type="term" value="C:cytoplasm"/>
    <property type="evidence" value="ECO:0007669"/>
    <property type="project" value="TreeGrafter"/>
</dbReference>
<protein>
    <submittedName>
        <fullName evidence="2">FAD-dependent oxidoreductase</fullName>
    </submittedName>
</protein>
<gene>
    <name evidence="2" type="ORF">KUV50_04300</name>
</gene>
<evidence type="ECO:0000259" key="1">
    <source>
        <dbReference type="Pfam" id="PF01266"/>
    </source>
</evidence>
<dbReference type="SUPFAM" id="SSF54373">
    <property type="entry name" value="FAD-linked reductases, C-terminal domain"/>
    <property type="match status" value="1"/>
</dbReference>
<name>A0A953L859_9BACT</name>
<dbReference type="SUPFAM" id="SSF51905">
    <property type="entry name" value="FAD/NAD(P)-binding domain"/>
    <property type="match status" value="1"/>
</dbReference>
<evidence type="ECO:0000313" key="2">
    <source>
        <dbReference type="EMBL" id="MBY5957345.1"/>
    </source>
</evidence>
<feature type="domain" description="FAD dependent oxidoreductase" evidence="1">
    <location>
        <begin position="11"/>
        <end position="401"/>
    </location>
</feature>